<dbReference type="OrthoDB" id="178536at2"/>
<gene>
    <name evidence="3" type="ORF">FEM03_11700</name>
</gene>
<dbReference type="PANTHER" id="PTHR45947">
    <property type="entry name" value="SULFOQUINOVOSYL TRANSFERASE SQD2"/>
    <property type="match status" value="1"/>
</dbReference>
<dbReference type="AlphaFoldDB" id="A0A5R8KDL1"/>
<sequence>MPPSVASYVVDFLKPEMLHIYRQIAGQKNVTPWVLTHKRENAEYFPFPEKRLVVFPKTRLRWWRRLVHKHFIAAPWQIYRWELHHLLLTLVRTDAKLLHIYFGHMALHLLPLIKTFPKPVVVSYHGADAGIDTHKPARLAAMREVFRFATQIQARSNSLANDLIALGCPPEKIHIQRTGIPLNEWHFKPRTPPDDGAWQLIQTCRLIPKKGLDLTLNAFAQIKQTYPKATLTIAGEGPLLAELQQLAQTLNIADSVHFTGFLQQEPLRQLVQSAHLFLHPSRTGTDGNREGVPNSMLEAMASGCPVIATHHGGIPEAITHNHSGLLIEENDQAALTQSIQTLLSNPTQSQTLALNARQTIETTFNRDQNLATLEQTYLQLIKG</sequence>
<dbReference type="Gene3D" id="3.40.50.2000">
    <property type="entry name" value="Glycogen Phosphorylase B"/>
    <property type="match status" value="2"/>
</dbReference>
<dbReference type="GO" id="GO:0016757">
    <property type="term" value="F:glycosyltransferase activity"/>
    <property type="evidence" value="ECO:0007669"/>
    <property type="project" value="InterPro"/>
</dbReference>
<accession>A0A5R8KDL1</accession>
<protein>
    <submittedName>
        <fullName evidence="3">Colanic acid biosynthesis glycosyltransferase WcaL</fullName>
    </submittedName>
</protein>
<dbReference type="InterPro" id="IPR028098">
    <property type="entry name" value="Glyco_trans_4-like_N"/>
</dbReference>
<dbReference type="EMBL" id="VAUV01000008">
    <property type="protein sequence ID" value="TLD70390.1"/>
    <property type="molecule type" value="Genomic_DNA"/>
</dbReference>
<name>A0A5R8KDL1_9BACT</name>
<feature type="domain" description="Glycosyltransferase subfamily 4-like N-terminal" evidence="2">
    <location>
        <begin position="33"/>
        <end position="183"/>
    </location>
</feature>
<comment type="caution">
    <text evidence="3">The sequence shown here is derived from an EMBL/GenBank/DDBJ whole genome shotgun (WGS) entry which is preliminary data.</text>
</comment>
<dbReference type="PANTHER" id="PTHR45947:SF3">
    <property type="entry name" value="SULFOQUINOVOSYL TRANSFERASE SQD2"/>
    <property type="match status" value="1"/>
</dbReference>
<dbReference type="Pfam" id="PF13439">
    <property type="entry name" value="Glyco_transf_4"/>
    <property type="match status" value="1"/>
</dbReference>
<dbReference type="InterPro" id="IPR050194">
    <property type="entry name" value="Glycosyltransferase_grp1"/>
</dbReference>
<feature type="domain" description="Glycosyl transferase family 1" evidence="1">
    <location>
        <begin position="187"/>
        <end position="358"/>
    </location>
</feature>
<keyword evidence="4" id="KW-1185">Reference proteome</keyword>
<organism evidence="3 4">
    <name type="scientific">Phragmitibacter flavus</name>
    <dbReference type="NCBI Taxonomy" id="2576071"/>
    <lineage>
        <taxon>Bacteria</taxon>
        <taxon>Pseudomonadati</taxon>
        <taxon>Verrucomicrobiota</taxon>
        <taxon>Verrucomicrobiia</taxon>
        <taxon>Verrucomicrobiales</taxon>
        <taxon>Verrucomicrobiaceae</taxon>
        <taxon>Phragmitibacter</taxon>
    </lineage>
</organism>
<dbReference type="InterPro" id="IPR001296">
    <property type="entry name" value="Glyco_trans_1"/>
</dbReference>
<reference evidence="3 4" key="1">
    <citation type="submission" date="2019-05" db="EMBL/GenBank/DDBJ databases">
        <title>Verrucobacter flavum gen. nov., sp. nov. a new member of the family Verrucomicrobiaceae.</title>
        <authorList>
            <person name="Szuroczki S."/>
            <person name="Abbaszade G."/>
            <person name="Szabo A."/>
            <person name="Felfoldi T."/>
            <person name="Schumann P."/>
            <person name="Boka K."/>
            <person name="Keki Z."/>
            <person name="Toumi M."/>
            <person name="Toth E."/>
        </authorList>
    </citation>
    <scope>NUCLEOTIDE SEQUENCE [LARGE SCALE GENOMIC DNA]</scope>
    <source>
        <strain evidence="3 4">MG-N-17</strain>
    </source>
</reference>
<evidence type="ECO:0000313" key="4">
    <source>
        <dbReference type="Proteomes" id="UP000306196"/>
    </source>
</evidence>
<evidence type="ECO:0000259" key="2">
    <source>
        <dbReference type="Pfam" id="PF13439"/>
    </source>
</evidence>
<evidence type="ECO:0000313" key="3">
    <source>
        <dbReference type="EMBL" id="TLD70390.1"/>
    </source>
</evidence>
<dbReference type="RefSeq" id="WP_138086446.1">
    <property type="nucleotide sequence ID" value="NZ_VAUV01000008.1"/>
</dbReference>
<dbReference type="SUPFAM" id="SSF53756">
    <property type="entry name" value="UDP-Glycosyltransferase/glycogen phosphorylase"/>
    <property type="match status" value="1"/>
</dbReference>
<dbReference type="Pfam" id="PF00534">
    <property type="entry name" value="Glycos_transf_1"/>
    <property type="match status" value="1"/>
</dbReference>
<dbReference type="Proteomes" id="UP000306196">
    <property type="component" value="Unassembled WGS sequence"/>
</dbReference>
<keyword evidence="3" id="KW-0808">Transferase</keyword>
<proteinExistence type="predicted"/>
<evidence type="ECO:0000259" key="1">
    <source>
        <dbReference type="Pfam" id="PF00534"/>
    </source>
</evidence>